<dbReference type="EMBL" id="CP059734">
    <property type="protein sequence ID" value="WDE09062.1"/>
    <property type="molecule type" value="Genomic_DNA"/>
</dbReference>
<protein>
    <recommendedName>
        <fullName evidence="5">Jacalin-type lectin domain-containing protein</fullName>
    </recommendedName>
</protein>
<feature type="compositionally biased region" description="Basic and acidic residues" evidence="1">
    <location>
        <begin position="52"/>
        <end position="64"/>
    </location>
</feature>
<gene>
    <name evidence="3" type="ORF">SG34_030265</name>
</gene>
<proteinExistence type="predicted"/>
<evidence type="ECO:0000256" key="2">
    <source>
        <dbReference type="SAM" id="SignalP"/>
    </source>
</evidence>
<keyword evidence="2" id="KW-0732">Signal</keyword>
<dbReference type="RefSeq" id="WP_044840888.1">
    <property type="nucleotide sequence ID" value="NZ_CP059734.1"/>
</dbReference>
<name>A0AAE9ZFJ1_9GAMM</name>
<dbReference type="AlphaFoldDB" id="A0AAE9ZFJ1"/>
<feature type="compositionally biased region" description="Low complexity" evidence="1">
    <location>
        <begin position="72"/>
        <end position="81"/>
    </location>
</feature>
<accession>A0AAE9ZFJ1</accession>
<reference evidence="3 4" key="1">
    <citation type="journal article" date="2015" name="Genome Announc.">
        <title>Draft Genome Sequences of Marine Isolates of Thalassomonas viridans and Thalassomonas actiniarum.</title>
        <authorList>
            <person name="Olonade I."/>
            <person name="van Zyl L.J."/>
            <person name="Trindade M."/>
        </authorList>
    </citation>
    <scope>NUCLEOTIDE SEQUENCE [LARGE SCALE GENOMIC DNA]</scope>
    <source>
        <strain evidence="3 4">XOM25</strain>
    </source>
</reference>
<keyword evidence="4" id="KW-1185">Reference proteome</keyword>
<sequence length="373" mass="40867">MKKIIGILPLLVSSFTYAEVGVPNWPQLKTDIYTAVNNMEDTCQNYSIDTEERHATEPSDHHQSQDISPRWSTGGVTVSVSHSETDSGEKGEFLFANIPNGDLDSKSLVDEDRIYSLSEVIKTSEQHPSGITWFDKYSGSRNGVTYAYSVAANEYTRNIQFREFKNGRSTGTVFNFKPSNISSITDVWFAAYSPNGQANNAIRYMIVHDMNNARGKVYTINSGSFANGSERLRSDFSSSYITHVNDYDSPLDTGCGKSLGQNAQLVRDSRGDWYVVHTFSDSAACGDNLGNNVVKAYPASFNSTNLHFNIGRNVTTTVEEWVGFSAGGESRGADGAAGIKVTTDGTLVGLFGAQFAGLDFFNRRSTLESCHAL</sequence>
<evidence type="ECO:0000313" key="4">
    <source>
        <dbReference type="Proteomes" id="UP000032352"/>
    </source>
</evidence>
<evidence type="ECO:0000256" key="1">
    <source>
        <dbReference type="SAM" id="MobiDB-lite"/>
    </source>
</evidence>
<feature type="region of interest" description="Disordered" evidence="1">
    <location>
        <begin position="52"/>
        <end position="87"/>
    </location>
</feature>
<organism evidence="3 4">
    <name type="scientific">Thalassomonas viridans</name>
    <dbReference type="NCBI Taxonomy" id="137584"/>
    <lineage>
        <taxon>Bacteria</taxon>
        <taxon>Pseudomonadati</taxon>
        <taxon>Pseudomonadota</taxon>
        <taxon>Gammaproteobacteria</taxon>
        <taxon>Alteromonadales</taxon>
        <taxon>Colwelliaceae</taxon>
        <taxon>Thalassomonas</taxon>
    </lineage>
</organism>
<evidence type="ECO:0000313" key="3">
    <source>
        <dbReference type="EMBL" id="WDE09062.1"/>
    </source>
</evidence>
<evidence type="ECO:0008006" key="5">
    <source>
        <dbReference type="Google" id="ProtNLM"/>
    </source>
</evidence>
<reference evidence="3 4" key="2">
    <citation type="journal article" date="2022" name="Mar. Drugs">
        <title>Bioassay-Guided Fractionation Leads to the Detection of Cholic Acid Generated by the Rare Thalassomonas sp.</title>
        <authorList>
            <person name="Pheiffer F."/>
            <person name="Schneider Y.K."/>
            <person name="Hansen E.H."/>
            <person name="Andersen J.H."/>
            <person name="Isaksson J."/>
            <person name="Busche T."/>
            <person name="R C."/>
            <person name="Kalinowski J."/>
            <person name="Zyl L.V."/>
            <person name="Trindade M."/>
        </authorList>
    </citation>
    <scope>NUCLEOTIDE SEQUENCE [LARGE SCALE GENOMIC DNA]</scope>
    <source>
        <strain evidence="3 4">XOM25</strain>
    </source>
</reference>
<feature type="signal peptide" evidence="2">
    <location>
        <begin position="1"/>
        <end position="18"/>
    </location>
</feature>
<feature type="chain" id="PRO_5041967905" description="Jacalin-type lectin domain-containing protein" evidence="2">
    <location>
        <begin position="19"/>
        <end position="373"/>
    </location>
</feature>
<dbReference type="KEGG" id="tvd:SG34_030265"/>
<dbReference type="Proteomes" id="UP000032352">
    <property type="component" value="Chromosome pTvir"/>
</dbReference>